<dbReference type="PANTHER" id="PTHR11705">
    <property type="entry name" value="PROTEASE FAMILY M14 CARBOXYPEPTIDASE A,B"/>
    <property type="match status" value="1"/>
</dbReference>
<dbReference type="SUPFAM" id="SSF53187">
    <property type="entry name" value="Zn-dependent exopeptidases"/>
    <property type="match status" value="1"/>
</dbReference>
<dbReference type="AlphaFoldDB" id="A0A1I2YKJ2"/>
<name>A0A1I2YKJ2_9FIRM</name>
<evidence type="ECO:0000256" key="7">
    <source>
        <dbReference type="ARBA" id="ARBA00023049"/>
    </source>
</evidence>
<evidence type="ECO:0000256" key="8">
    <source>
        <dbReference type="SAM" id="SignalP"/>
    </source>
</evidence>
<dbReference type="Proteomes" id="UP000199337">
    <property type="component" value="Unassembled WGS sequence"/>
</dbReference>
<keyword evidence="7" id="KW-0482">Metalloprotease</keyword>
<dbReference type="RefSeq" id="WP_092474559.1">
    <property type="nucleotide sequence ID" value="NZ_FOOX01000021.1"/>
</dbReference>
<feature type="signal peptide" evidence="8">
    <location>
        <begin position="1"/>
        <end position="24"/>
    </location>
</feature>
<keyword evidence="8" id="KW-0732">Signal</keyword>
<dbReference type="Gene3D" id="3.40.630.10">
    <property type="entry name" value="Zn peptidases"/>
    <property type="match status" value="1"/>
</dbReference>
<evidence type="ECO:0000256" key="2">
    <source>
        <dbReference type="ARBA" id="ARBA00005988"/>
    </source>
</evidence>
<keyword evidence="4" id="KW-0479">Metal-binding</keyword>
<dbReference type="OrthoDB" id="9811296at2"/>
<keyword evidence="11" id="KW-1185">Reference proteome</keyword>
<dbReference type="InterPro" id="IPR000834">
    <property type="entry name" value="Peptidase_M14"/>
</dbReference>
<dbReference type="GO" id="GO:0008270">
    <property type="term" value="F:zinc ion binding"/>
    <property type="evidence" value="ECO:0007669"/>
    <property type="project" value="InterPro"/>
</dbReference>
<sequence>MKKWFILSLICISSLMLLASIAFAQPQSNPNGPWIEDNQNVSLSSVMTNAELYKTLEKIQSVSKGRMTLEIAGYSDALNGDLMEEAGYPLYVAKFGQADPDKKRVLITSQIHGNEVLGTEAAVELMQQLAAGGNQVDEILDNVSIWFMPRINPDGAMHQSDGQWHPIRQCSQLWDPKAIGLPEGTNAPWYYNSRYEGYDENRDYNPNLDFRVDNYPAEEVAAFLNDRTVNNSVYGGFYVTPEARIVTKVFKEMDP</sequence>
<dbReference type="GO" id="GO:0004181">
    <property type="term" value="F:metallocarboxypeptidase activity"/>
    <property type="evidence" value="ECO:0007669"/>
    <property type="project" value="InterPro"/>
</dbReference>
<evidence type="ECO:0000256" key="3">
    <source>
        <dbReference type="ARBA" id="ARBA00022670"/>
    </source>
</evidence>
<protein>
    <submittedName>
        <fullName evidence="10">Zinc carboxypeptidase</fullName>
    </submittedName>
</protein>
<dbReference type="PROSITE" id="PS00132">
    <property type="entry name" value="CARBOXYPEPT_ZN_1"/>
    <property type="match status" value="1"/>
</dbReference>
<keyword evidence="3" id="KW-0645">Protease</keyword>
<dbReference type="EMBL" id="FOOX01000021">
    <property type="protein sequence ID" value="SFH26060.1"/>
    <property type="molecule type" value="Genomic_DNA"/>
</dbReference>
<keyword evidence="5" id="KW-0378">Hydrolase</keyword>
<accession>A0A1I2YKJ2</accession>
<comment type="cofactor">
    <cofactor evidence="1">
        <name>Zn(2+)</name>
        <dbReference type="ChEBI" id="CHEBI:29105"/>
    </cofactor>
</comment>
<evidence type="ECO:0000256" key="4">
    <source>
        <dbReference type="ARBA" id="ARBA00022723"/>
    </source>
</evidence>
<dbReference type="InterPro" id="IPR057246">
    <property type="entry name" value="CARBOXYPEPT_ZN_1"/>
</dbReference>
<gene>
    <name evidence="10" type="ORF">SAMN05660649_04483</name>
</gene>
<evidence type="ECO:0000256" key="6">
    <source>
        <dbReference type="ARBA" id="ARBA00022833"/>
    </source>
</evidence>
<dbReference type="PANTHER" id="PTHR11705:SF143">
    <property type="entry name" value="SLL0236 PROTEIN"/>
    <property type="match status" value="1"/>
</dbReference>
<dbReference type="GO" id="GO:0005615">
    <property type="term" value="C:extracellular space"/>
    <property type="evidence" value="ECO:0007669"/>
    <property type="project" value="TreeGrafter"/>
</dbReference>
<reference evidence="11" key="1">
    <citation type="submission" date="2016-10" db="EMBL/GenBank/DDBJ databases">
        <authorList>
            <person name="Varghese N."/>
            <person name="Submissions S."/>
        </authorList>
    </citation>
    <scope>NUCLEOTIDE SEQUENCE [LARGE SCALE GENOMIC DNA]</scope>
    <source>
        <strain evidence="11">DSM 17038</strain>
    </source>
</reference>
<evidence type="ECO:0000256" key="5">
    <source>
        <dbReference type="ARBA" id="ARBA00022801"/>
    </source>
</evidence>
<evidence type="ECO:0000313" key="11">
    <source>
        <dbReference type="Proteomes" id="UP000199337"/>
    </source>
</evidence>
<proteinExistence type="inferred from homology"/>
<dbReference type="Pfam" id="PF00246">
    <property type="entry name" value="Peptidase_M14"/>
    <property type="match status" value="1"/>
</dbReference>
<dbReference type="GO" id="GO:0006508">
    <property type="term" value="P:proteolysis"/>
    <property type="evidence" value="ECO:0007669"/>
    <property type="project" value="UniProtKB-KW"/>
</dbReference>
<keyword evidence="6" id="KW-0862">Zinc</keyword>
<dbReference type="STRING" id="341036.SAMN05660649_04483"/>
<evidence type="ECO:0000259" key="9">
    <source>
        <dbReference type="Pfam" id="PF00246"/>
    </source>
</evidence>
<feature type="chain" id="PRO_5011504282" evidence="8">
    <location>
        <begin position="25"/>
        <end position="255"/>
    </location>
</feature>
<evidence type="ECO:0000256" key="1">
    <source>
        <dbReference type="ARBA" id="ARBA00001947"/>
    </source>
</evidence>
<keyword evidence="10" id="KW-0121">Carboxypeptidase</keyword>
<feature type="domain" description="Peptidase M14" evidence="9">
    <location>
        <begin position="87"/>
        <end position="205"/>
    </location>
</feature>
<evidence type="ECO:0000313" key="10">
    <source>
        <dbReference type="EMBL" id="SFH26060.1"/>
    </source>
</evidence>
<organism evidence="10 11">
    <name type="scientific">Desulfotruncus arcticus DSM 17038</name>
    <dbReference type="NCBI Taxonomy" id="1121424"/>
    <lineage>
        <taxon>Bacteria</taxon>
        <taxon>Bacillati</taxon>
        <taxon>Bacillota</taxon>
        <taxon>Clostridia</taxon>
        <taxon>Eubacteriales</taxon>
        <taxon>Desulfallaceae</taxon>
        <taxon>Desulfotruncus</taxon>
    </lineage>
</organism>
<comment type="similarity">
    <text evidence="2">Belongs to the peptidase M14 family.</text>
</comment>